<dbReference type="eggNOG" id="KOG1075">
    <property type="taxonomic scope" value="Eukaryota"/>
</dbReference>
<feature type="region of interest" description="Disordered" evidence="1">
    <location>
        <begin position="1"/>
        <end position="58"/>
    </location>
</feature>
<dbReference type="PANTHER" id="PTHR31286">
    <property type="entry name" value="GLYCINE-RICH CELL WALL STRUCTURAL PROTEIN 1.8-LIKE"/>
    <property type="match status" value="1"/>
</dbReference>
<dbReference type="AlphaFoldDB" id="A0A0D3BFN1"/>
<reference evidence="2" key="2">
    <citation type="submission" date="2015-03" db="UniProtKB">
        <authorList>
            <consortium name="EnsemblPlants"/>
        </authorList>
    </citation>
    <scope>IDENTIFICATION</scope>
</reference>
<dbReference type="Proteomes" id="UP000032141">
    <property type="component" value="Chromosome C3"/>
</dbReference>
<dbReference type="HOGENOM" id="CLU_532504_0_0_1"/>
<proteinExistence type="predicted"/>
<feature type="compositionally biased region" description="Low complexity" evidence="1">
    <location>
        <begin position="11"/>
        <end position="23"/>
    </location>
</feature>
<feature type="compositionally biased region" description="Basic residues" evidence="1">
    <location>
        <begin position="313"/>
        <end position="324"/>
    </location>
</feature>
<dbReference type="Gene3D" id="4.10.60.10">
    <property type="entry name" value="Zinc finger, CCHC-type"/>
    <property type="match status" value="1"/>
</dbReference>
<accession>A0A0D3BFN1</accession>
<protein>
    <submittedName>
        <fullName evidence="2">Uncharacterized protein</fullName>
    </submittedName>
</protein>
<feature type="compositionally biased region" description="Low complexity" evidence="1">
    <location>
        <begin position="32"/>
        <end position="50"/>
    </location>
</feature>
<keyword evidence="3" id="KW-1185">Reference proteome</keyword>
<evidence type="ECO:0000313" key="3">
    <source>
        <dbReference type="Proteomes" id="UP000032141"/>
    </source>
</evidence>
<evidence type="ECO:0000313" key="2">
    <source>
        <dbReference type="EnsemblPlants" id="Bo3g107170.1"/>
    </source>
</evidence>
<dbReference type="PANTHER" id="PTHR31286:SF55">
    <property type="entry name" value="DUF4283 DOMAIN-CONTAINING PROTEIN"/>
    <property type="match status" value="1"/>
</dbReference>
<name>A0A0D3BFN1_BRAOL</name>
<organism evidence="2 3">
    <name type="scientific">Brassica oleracea var. oleracea</name>
    <dbReference type="NCBI Taxonomy" id="109376"/>
    <lineage>
        <taxon>Eukaryota</taxon>
        <taxon>Viridiplantae</taxon>
        <taxon>Streptophyta</taxon>
        <taxon>Embryophyta</taxon>
        <taxon>Tracheophyta</taxon>
        <taxon>Spermatophyta</taxon>
        <taxon>Magnoliopsida</taxon>
        <taxon>eudicotyledons</taxon>
        <taxon>Gunneridae</taxon>
        <taxon>Pentapetalae</taxon>
        <taxon>rosids</taxon>
        <taxon>malvids</taxon>
        <taxon>Brassicales</taxon>
        <taxon>Brassicaceae</taxon>
        <taxon>Brassiceae</taxon>
        <taxon>Brassica</taxon>
    </lineage>
</organism>
<dbReference type="InterPro" id="IPR040256">
    <property type="entry name" value="At4g02000-like"/>
</dbReference>
<feature type="region of interest" description="Disordered" evidence="1">
    <location>
        <begin position="362"/>
        <end position="411"/>
    </location>
</feature>
<feature type="region of interest" description="Disordered" evidence="1">
    <location>
        <begin position="301"/>
        <end position="345"/>
    </location>
</feature>
<sequence>MKTVSPVATGSSESLSAQSLSSQVDLARKQPAEPSTPLAPPEEASASASPGTQQIPANQNGEPVILSVKAPTMADPETLAPKTPLVARIETLASKPSAADVWTSMVKGTTKLLQKKGKAFTLPSGEACVKIPNQIIEKNRKAWDCFILGQFYSDPPPQGLVHSVANGIWSRQTMFVAKREPDIIPEKPELTSAPIWLELRDVPLQLFHEDGLERIEGLVGDSKVLHPSTANKKNLEVAKVLTLIDPRKPLPEAVNVQFDSGEIKRIGVSTPWMPPVCSHCKEIGLSLKRCKAAPKNCSTCNSTVHQSTDCPRKPKFAHSNKKQYKVKDKADTTLPKETTPRVSNSFSKLEVVTDTALGTKALEKRSTSNTEIQITSPKKASHEQSDVSSHFAEVEHDSSDISSSEDTSDPELQRTLAEFTEVTGLELVSTRTDLSSLEQNLLQCSECVKMRGGRGLFIRNRNQSGTSRVAARVSLRMAPDACAATPRAPHGWLNVSVSCRMTHPRPDGHLHD</sequence>
<evidence type="ECO:0000256" key="1">
    <source>
        <dbReference type="SAM" id="MobiDB-lite"/>
    </source>
</evidence>
<dbReference type="Gramene" id="Bo3g107170.1">
    <property type="protein sequence ID" value="Bo3g107170.1"/>
    <property type="gene ID" value="Bo3g107170"/>
</dbReference>
<feature type="compositionally biased region" description="Polar residues" evidence="1">
    <location>
        <begin position="367"/>
        <end position="378"/>
    </location>
</feature>
<dbReference type="EnsemblPlants" id="Bo3g107170.1">
    <property type="protein sequence ID" value="Bo3g107170.1"/>
    <property type="gene ID" value="Bo3g107170"/>
</dbReference>
<feature type="compositionally biased region" description="Polar residues" evidence="1">
    <location>
        <begin position="1"/>
        <end position="10"/>
    </location>
</feature>
<reference evidence="2 3" key="1">
    <citation type="journal article" date="2014" name="Genome Biol.">
        <title>Transcriptome and methylome profiling reveals relics of genome dominance in the mesopolyploid Brassica oleracea.</title>
        <authorList>
            <person name="Parkin I.A."/>
            <person name="Koh C."/>
            <person name="Tang H."/>
            <person name="Robinson S.J."/>
            <person name="Kagale S."/>
            <person name="Clarke W.E."/>
            <person name="Town C.D."/>
            <person name="Nixon J."/>
            <person name="Krishnakumar V."/>
            <person name="Bidwell S.L."/>
            <person name="Denoeud F."/>
            <person name="Belcram H."/>
            <person name="Links M.G."/>
            <person name="Just J."/>
            <person name="Clarke C."/>
            <person name="Bender T."/>
            <person name="Huebert T."/>
            <person name="Mason A.S."/>
            <person name="Pires J.C."/>
            <person name="Barker G."/>
            <person name="Moore J."/>
            <person name="Walley P.G."/>
            <person name="Manoli S."/>
            <person name="Batley J."/>
            <person name="Edwards D."/>
            <person name="Nelson M.N."/>
            <person name="Wang X."/>
            <person name="Paterson A.H."/>
            <person name="King G."/>
            <person name="Bancroft I."/>
            <person name="Chalhoub B."/>
            <person name="Sharpe A.G."/>
        </authorList>
    </citation>
    <scope>NUCLEOTIDE SEQUENCE</scope>
    <source>
        <strain evidence="2 3">cv. TO1000</strain>
    </source>
</reference>